<evidence type="ECO:0000256" key="5">
    <source>
        <dbReference type="RuleBase" id="RU004379"/>
    </source>
</evidence>
<evidence type="ECO:0000256" key="2">
    <source>
        <dbReference type="ARBA" id="ARBA00022692"/>
    </source>
</evidence>
<dbReference type="AlphaFoldDB" id="A0A7S1R9H2"/>
<evidence type="ECO:0000256" key="4">
    <source>
        <dbReference type="ARBA" id="ARBA00023136"/>
    </source>
</evidence>
<name>A0A7S1R9H2_ALECA</name>
<accession>A0A7S1R9H2</accession>
<keyword evidence="3 5" id="KW-1133">Transmembrane helix</keyword>
<dbReference type="InterPro" id="IPR006214">
    <property type="entry name" value="Bax_inhibitor_1-related"/>
</dbReference>
<keyword evidence="4 5" id="KW-0472">Membrane</keyword>
<dbReference type="GO" id="GO:0016020">
    <property type="term" value="C:membrane"/>
    <property type="evidence" value="ECO:0007669"/>
    <property type="project" value="UniProtKB-SubCell"/>
</dbReference>
<dbReference type="Pfam" id="PF01027">
    <property type="entry name" value="Bax1-I"/>
    <property type="match status" value="1"/>
</dbReference>
<feature type="transmembrane region" description="Helical" evidence="5">
    <location>
        <begin position="221"/>
        <end position="243"/>
    </location>
</feature>
<protein>
    <submittedName>
        <fullName evidence="6">Uncharacterized protein</fullName>
    </submittedName>
</protein>
<gene>
    <name evidence="6" type="ORF">ACAT0790_LOCUS37053</name>
</gene>
<evidence type="ECO:0000256" key="1">
    <source>
        <dbReference type="ARBA" id="ARBA00004141"/>
    </source>
</evidence>
<feature type="transmembrane region" description="Helical" evidence="5">
    <location>
        <begin position="36"/>
        <end position="54"/>
    </location>
</feature>
<organism evidence="6">
    <name type="scientific">Alexandrium catenella</name>
    <name type="common">Red tide dinoflagellate</name>
    <name type="synonym">Gonyaulax catenella</name>
    <dbReference type="NCBI Taxonomy" id="2925"/>
    <lineage>
        <taxon>Eukaryota</taxon>
        <taxon>Sar</taxon>
        <taxon>Alveolata</taxon>
        <taxon>Dinophyceae</taxon>
        <taxon>Gonyaulacales</taxon>
        <taxon>Pyrocystaceae</taxon>
        <taxon>Alexandrium</taxon>
    </lineage>
</organism>
<feature type="transmembrane region" description="Helical" evidence="5">
    <location>
        <begin position="181"/>
        <end position="200"/>
    </location>
</feature>
<evidence type="ECO:0000256" key="3">
    <source>
        <dbReference type="ARBA" id="ARBA00022989"/>
    </source>
</evidence>
<evidence type="ECO:0000313" key="6">
    <source>
        <dbReference type="EMBL" id="CAD9160288.1"/>
    </source>
</evidence>
<feature type="transmembrane region" description="Helical" evidence="5">
    <location>
        <begin position="97"/>
        <end position="116"/>
    </location>
</feature>
<sequence>MADVEGQHYTAFGGEGGNIMVKSATREVRMGFVRKVYGILAAQLALTVAIAAPIQQMPMSWLKHHMWLMQVSLVVTIVAICAMACCEKVAKTFPTNYIVLFTFTAFEAILVGMISATYTKGVVCAAAAITTVIFVCMTVYAWTSKTDFTGFGPYLMGFLIALFVLGLALPVLPLLGVSMSVATKGYAALGVIIFTFYIVYDTQLIIGEWKGHKVSFGIDDYVFAALNLYLDIINLFLDLLRLLGDNNN</sequence>
<comment type="similarity">
    <text evidence="5">Belongs to the BI1 family.</text>
</comment>
<feature type="transmembrane region" description="Helical" evidence="5">
    <location>
        <begin position="154"/>
        <end position="175"/>
    </location>
</feature>
<dbReference type="PANTHER" id="PTHR23291">
    <property type="entry name" value="BAX INHIBITOR-RELATED"/>
    <property type="match status" value="1"/>
</dbReference>
<comment type="subcellular location">
    <subcellularLocation>
        <location evidence="1">Membrane</location>
        <topology evidence="1">Multi-pass membrane protein</topology>
    </subcellularLocation>
</comment>
<keyword evidence="2 5" id="KW-0812">Transmembrane</keyword>
<proteinExistence type="inferred from homology"/>
<feature type="transmembrane region" description="Helical" evidence="5">
    <location>
        <begin position="122"/>
        <end position="142"/>
    </location>
</feature>
<reference evidence="6" key="1">
    <citation type="submission" date="2021-01" db="EMBL/GenBank/DDBJ databases">
        <authorList>
            <person name="Corre E."/>
            <person name="Pelletier E."/>
            <person name="Niang G."/>
            <person name="Scheremetjew M."/>
            <person name="Finn R."/>
            <person name="Kale V."/>
            <person name="Holt S."/>
            <person name="Cochrane G."/>
            <person name="Meng A."/>
            <person name="Brown T."/>
            <person name="Cohen L."/>
        </authorList>
    </citation>
    <scope>NUCLEOTIDE SEQUENCE</scope>
    <source>
        <strain evidence="6">OF101</strain>
    </source>
</reference>
<dbReference type="EMBL" id="HBGE01061868">
    <property type="protein sequence ID" value="CAD9160288.1"/>
    <property type="molecule type" value="Transcribed_RNA"/>
</dbReference>
<dbReference type="PANTHER" id="PTHR23291:SF47">
    <property type="entry name" value="TRANSMEMBRANE BAX INHIBITOR MOTIF CONTAINING 7"/>
    <property type="match status" value="1"/>
</dbReference>